<comment type="caution">
    <text evidence="2">The sequence shown here is derived from an EMBL/GenBank/DDBJ whole genome shotgun (WGS) entry which is preliminary data.</text>
</comment>
<evidence type="ECO:0000313" key="3">
    <source>
        <dbReference type="Proteomes" id="UP000032900"/>
    </source>
</evidence>
<evidence type="ECO:0000313" key="2">
    <source>
        <dbReference type="EMBL" id="GAO29342.1"/>
    </source>
</evidence>
<dbReference type="AlphaFoldDB" id="A0A0E9LUR8"/>
<dbReference type="InterPro" id="IPR054319">
    <property type="entry name" value="PspC-rel_ToastRack"/>
</dbReference>
<organism evidence="2 3">
    <name type="scientific">Geofilum rubicundum JCM 15548</name>
    <dbReference type="NCBI Taxonomy" id="1236989"/>
    <lineage>
        <taxon>Bacteria</taxon>
        <taxon>Pseudomonadati</taxon>
        <taxon>Bacteroidota</taxon>
        <taxon>Bacteroidia</taxon>
        <taxon>Marinilabiliales</taxon>
        <taxon>Marinilabiliaceae</taxon>
        <taxon>Geofilum</taxon>
    </lineage>
</organism>
<dbReference type="EMBL" id="BAZW01000008">
    <property type="protein sequence ID" value="GAO29342.1"/>
    <property type="molecule type" value="Genomic_DNA"/>
</dbReference>
<keyword evidence="3" id="KW-1185">Reference proteome</keyword>
<feature type="domain" description="PspC-related ToastRack" evidence="1">
    <location>
        <begin position="2"/>
        <end position="73"/>
    </location>
</feature>
<evidence type="ECO:0000259" key="1">
    <source>
        <dbReference type="Pfam" id="PF22744"/>
    </source>
</evidence>
<dbReference type="RefSeq" id="WP_062123565.1">
    <property type="nucleotide sequence ID" value="NZ_BAZW01000008.1"/>
</dbReference>
<proteinExistence type="predicted"/>
<name>A0A0E9LUR8_9BACT</name>
<dbReference type="STRING" id="1236989.JCM15548_11517"/>
<reference evidence="2 3" key="1">
    <citation type="journal article" date="2015" name="Microbes Environ.">
        <title>Distribution and evolution of nitrogen fixation genes in the phylum bacteroidetes.</title>
        <authorList>
            <person name="Inoue J."/>
            <person name="Oshima K."/>
            <person name="Suda W."/>
            <person name="Sakamoto M."/>
            <person name="Iino T."/>
            <person name="Noda S."/>
            <person name="Hongoh Y."/>
            <person name="Hattori M."/>
            <person name="Ohkuma M."/>
        </authorList>
    </citation>
    <scope>NUCLEOTIDE SEQUENCE [LARGE SCALE GENOMIC DNA]</scope>
    <source>
        <strain evidence="2">JCM 15548</strain>
    </source>
</reference>
<protein>
    <recommendedName>
        <fullName evidence="1">PspC-related ToastRack domain-containing protein</fullName>
    </recommendedName>
</protein>
<dbReference type="Proteomes" id="UP000032900">
    <property type="component" value="Unassembled WGS sequence"/>
</dbReference>
<dbReference type="Pfam" id="PF22744">
    <property type="entry name" value="Toast-rack_PspC-Cterm"/>
    <property type="match status" value="1"/>
</dbReference>
<accession>A0A0E9LUR8</accession>
<sequence length="78" mass="9083">MIERQAKGASEARARVHAEMAEYFWLQKDSLLELDKIYSLPTPSKIRDQKVIVRISVPKGKVVQVDPDLQRYVRWSVN</sequence>
<gene>
    <name evidence="2" type="ORF">JCM15548_11517</name>
</gene>